<dbReference type="InterPro" id="IPR003593">
    <property type="entry name" value="AAA+_ATPase"/>
</dbReference>
<organism evidence="4 5">
    <name type="scientific">Trifolium pratense</name>
    <name type="common">Red clover</name>
    <dbReference type="NCBI Taxonomy" id="57577"/>
    <lineage>
        <taxon>Eukaryota</taxon>
        <taxon>Viridiplantae</taxon>
        <taxon>Streptophyta</taxon>
        <taxon>Embryophyta</taxon>
        <taxon>Tracheophyta</taxon>
        <taxon>Spermatophyta</taxon>
        <taxon>Magnoliopsida</taxon>
        <taxon>eudicotyledons</taxon>
        <taxon>Gunneridae</taxon>
        <taxon>Pentapetalae</taxon>
        <taxon>rosids</taxon>
        <taxon>fabids</taxon>
        <taxon>Fabales</taxon>
        <taxon>Fabaceae</taxon>
        <taxon>Papilionoideae</taxon>
        <taxon>50 kb inversion clade</taxon>
        <taxon>NPAAA clade</taxon>
        <taxon>Hologalegina</taxon>
        <taxon>IRL clade</taxon>
        <taxon>Trifolieae</taxon>
        <taxon>Trifolium</taxon>
    </lineage>
</organism>
<dbReference type="SUPFAM" id="SSF52540">
    <property type="entry name" value="P-loop containing nucleoside triphosphate hydrolases"/>
    <property type="match status" value="1"/>
</dbReference>
<reference evidence="4 5" key="2">
    <citation type="journal article" date="2017" name="Front. Plant Sci.">
        <title>Gene Classification and Mining of Molecular Markers Useful in Red Clover (Trifolium pratense) Breeding.</title>
        <authorList>
            <person name="Istvanek J."/>
            <person name="Dluhosova J."/>
            <person name="Dluhos P."/>
            <person name="Patkova L."/>
            <person name="Nedelnik J."/>
            <person name="Repkova J."/>
        </authorList>
    </citation>
    <scope>NUCLEOTIDE SEQUENCE [LARGE SCALE GENOMIC DNA]</scope>
    <source>
        <strain evidence="5">cv. Tatra</strain>
        <tissue evidence="4">Young leaves</tissue>
    </source>
</reference>
<dbReference type="InterPro" id="IPR051701">
    <property type="entry name" value="Mito_OM_Translocase_MSP1"/>
</dbReference>
<dbReference type="GO" id="GO:0005524">
    <property type="term" value="F:ATP binding"/>
    <property type="evidence" value="ECO:0007669"/>
    <property type="project" value="UniProtKB-KW"/>
</dbReference>
<dbReference type="PANTHER" id="PTHR45644">
    <property type="entry name" value="AAA ATPASE, PUTATIVE (AFU_ORTHOLOGUE AFUA_2G12920)-RELATED-RELATED"/>
    <property type="match status" value="1"/>
</dbReference>
<feature type="domain" description="AAA+ ATPase" evidence="3">
    <location>
        <begin position="121"/>
        <end position="231"/>
    </location>
</feature>
<reference evidence="4 5" key="1">
    <citation type="journal article" date="2014" name="Am. J. Bot.">
        <title>Genome assembly and annotation for red clover (Trifolium pratense; Fabaceae).</title>
        <authorList>
            <person name="Istvanek J."/>
            <person name="Jaros M."/>
            <person name="Krenek A."/>
            <person name="Repkova J."/>
        </authorList>
    </citation>
    <scope>NUCLEOTIDE SEQUENCE [LARGE SCALE GENOMIC DNA]</scope>
    <source>
        <strain evidence="5">cv. Tatra</strain>
        <tissue evidence="4">Young leaves</tissue>
    </source>
</reference>
<accession>A0A2K3MW11</accession>
<protein>
    <submittedName>
        <fullName evidence="4">ATP binding protein</fullName>
    </submittedName>
</protein>
<dbReference type="InterPro" id="IPR003959">
    <property type="entry name" value="ATPase_AAA_core"/>
</dbReference>
<evidence type="ECO:0000313" key="4">
    <source>
        <dbReference type="EMBL" id="PNX94909.1"/>
    </source>
</evidence>
<sequence length="232" mass="26017">DLFTKDEFEKRVLADVIPPSDIGISFNDIGGLVSVKDTLKKLVMLPLQSPKLFSKGQLANDVFIEDEFEKRVLADVIPPTDMGITFDDIGGLVSVKDTLKELVMLPLQRSELFTKGQLAKPCKGVLLFGPPDTGKTMLAKAIAREAAANYINITLSNITSKWFGEVEKYMKAIFSIANKIAPSVIFIDEMEIEFFIHWDDLRTKEENRVLVLAATSIPFDLDETVIRRLPRR</sequence>
<evidence type="ECO:0000313" key="5">
    <source>
        <dbReference type="Proteomes" id="UP000236291"/>
    </source>
</evidence>
<dbReference type="Gene3D" id="3.40.50.300">
    <property type="entry name" value="P-loop containing nucleotide triphosphate hydrolases"/>
    <property type="match status" value="1"/>
</dbReference>
<evidence type="ECO:0000256" key="1">
    <source>
        <dbReference type="ARBA" id="ARBA00022741"/>
    </source>
</evidence>
<dbReference type="Pfam" id="PF00004">
    <property type="entry name" value="AAA"/>
    <property type="match status" value="1"/>
</dbReference>
<proteinExistence type="predicted"/>
<evidence type="ECO:0000259" key="3">
    <source>
        <dbReference type="SMART" id="SM00382"/>
    </source>
</evidence>
<dbReference type="InterPro" id="IPR027417">
    <property type="entry name" value="P-loop_NTPase"/>
</dbReference>
<dbReference type="STRING" id="57577.A0A2K3MW11"/>
<gene>
    <name evidence="4" type="ORF">L195_g018091</name>
</gene>
<keyword evidence="1" id="KW-0547">Nucleotide-binding</keyword>
<dbReference type="Proteomes" id="UP000236291">
    <property type="component" value="Unassembled WGS sequence"/>
</dbReference>
<dbReference type="PANTHER" id="PTHR45644:SF39">
    <property type="entry name" value="AAA-TYPE ATPASE FAMILY PROTEIN-RELATED"/>
    <property type="match status" value="1"/>
</dbReference>
<dbReference type="EMBL" id="ASHM01012942">
    <property type="protein sequence ID" value="PNX94909.1"/>
    <property type="molecule type" value="Genomic_DNA"/>
</dbReference>
<dbReference type="GO" id="GO:0005741">
    <property type="term" value="C:mitochondrial outer membrane"/>
    <property type="evidence" value="ECO:0007669"/>
    <property type="project" value="TreeGrafter"/>
</dbReference>
<dbReference type="SMART" id="SM00382">
    <property type="entry name" value="AAA"/>
    <property type="match status" value="1"/>
</dbReference>
<comment type="caution">
    <text evidence="4">The sequence shown here is derived from an EMBL/GenBank/DDBJ whole genome shotgun (WGS) entry which is preliminary data.</text>
</comment>
<dbReference type="GO" id="GO:0016887">
    <property type="term" value="F:ATP hydrolysis activity"/>
    <property type="evidence" value="ECO:0007669"/>
    <property type="project" value="InterPro"/>
</dbReference>
<name>A0A2K3MW11_TRIPR</name>
<feature type="non-terminal residue" evidence="4">
    <location>
        <position position="1"/>
    </location>
</feature>
<dbReference type="AlphaFoldDB" id="A0A2K3MW11"/>
<evidence type="ECO:0000256" key="2">
    <source>
        <dbReference type="ARBA" id="ARBA00022840"/>
    </source>
</evidence>
<keyword evidence="2" id="KW-0067">ATP-binding</keyword>